<accession>A0A4R6V4L2</accession>
<dbReference type="PANTHER" id="PTHR30087">
    <property type="entry name" value="INNER MEMBRANE PROTEIN"/>
    <property type="match status" value="1"/>
</dbReference>
<evidence type="ECO:0000313" key="1">
    <source>
        <dbReference type="EMBL" id="TDQ53217.1"/>
    </source>
</evidence>
<sequence>MERILVSACLMGRAVRYDGGAKPSGHAVFLRWREEGRLVPFCPEVAGGLPVPRPPAEIEGARGARAVLEGEARIRTPEGADVTEFFLAGARAALRRARDHGVRLALLKEGSPSCGVHRIYDGTFTGAKTPGAGVTTLLLQDHGIDVFTENELPQARARLAELESAPR</sequence>
<protein>
    <submittedName>
        <fullName evidence="1">Uncharacterized protein YbbK (DUF523 family)</fullName>
    </submittedName>
</protein>
<reference evidence="1 2" key="1">
    <citation type="submission" date="2019-03" db="EMBL/GenBank/DDBJ databases">
        <title>Genomic Encyclopedia of Type Strains, Phase IV (KMG-IV): sequencing the most valuable type-strain genomes for metagenomic binning, comparative biology and taxonomic classification.</title>
        <authorList>
            <person name="Goeker M."/>
        </authorList>
    </citation>
    <scope>NUCLEOTIDE SEQUENCE [LARGE SCALE GENOMIC DNA]</scope>
    <source>
        <strain evidence="1 2">DSM 46770</strain>
    </source>
</reference>
<comment type="caution">
    <text evidence="1">The sequence shown here is derived from an EMBL/GenBank/DDBJ whole genome shotgun (WGS) entry which is preliminary data.</text>
</comment>
<dbReference type="AlphaFoldDB" id="A0A4R6V4L2"/>
<dbReference type="InterPro" id="IPR007553">
    <property type="entry name" value="2-thiour_desulf"/>
</dbReference>
<dbReference type="EMBL" id="SNYN01000004">
    <property type="protein sequence ID" value="TDQ53217.1"/>
    <property type="molecule type" value="Genomic_DNA"/>
</dbReference>
<evidence type="ECO:0000313" key="2">
    <source>
        <dbReference type="Proteomes" id="UP000295281"/>
    </source>
</evidence>
<organism evidence="1 2">
    <name type="scientific">Actinorugispora endophytica</name>
    <dbReference type="NCBI Taxonomy" id="1605990"/>
    <lineage>
        <taxon>Bacteria</taxon>
        <taxon>Bacillati</taxon>
        <taxon>Actinomycetota</taxon>
        <taxon>Actinomycetes</taxon>
        <taxon>Streptosporangiales</taxon>
        <taxon>Nocardiopsidaceae</taxon>
        <taxon>Actinorugispora</taxon>
    </lineage>
</organism>
<dbReference type="RefSeq" id="WP_133740763.1">
    <property type="nucleotide sequence ID" value="NZ_SNYN01000004.1"/>
</dbReference>
<name>A0A4R6V4L2_9ACTN</name>
<dbReference type="PANTHER" id="PTHR30087:SF1">
    <property type="entry name" value="HYPOTHETICAL CYTOSOLIC PROTEIN"/>
    <property type="match status" value="1"/>
</dbReference>
<dbReference type="Pfam" id="PF04463">
    <property type="entry name" value="2-thiour_desulf"/>
    <property type="match status" value="1"/>
</dbReference>
<keyword evidence="2" id="KW-1185">Reference proteome</keyword>
<dbReference type="OrthoDB" id="495783at2"/>
<proteinExistence type="predicted"/>
<dbReference type="Proteomes" id="UP000295281">
    <property type="component" value="Unassembled WGS sequence"/>
</dbReference>
<gene>
    <name evidence="1" type="ORF">EV190_1045</name>
</gene>